<dbReference type="SUPFAM" id="SSF50985">
    <property type="entry name" value="RCC1/BLIP-II"/>
    <property type="match status" value="1"/>
</dbReference>
<dbReference type="InterPro" id="IPR051553">
    <property type="entry name" value="Ran_GTPase-activating"/>
</dbReference>
<evidence type="ECO:0000313" key="3">
    <source>
        <dbReference type="EMBL" id="MBB5894709.1"/>
    </source>
</evidence>
<dbReference type="GO" id="GO:0005085">
    <property type="term" value="F:guanyl-nucleotide exchange factor activity"/>
    <property type="evidence" value="ECO:0007669"/>
    <property type="project" value="TreeGrafter"/>
</dbReference>
<reference evidence="3 4" key="1">
    <citation type="submission" date="2020-08" db="EMBL/GenBank/DDBJ databases">
        <title>Sequencing the genomes of 1000 actinobacteria strains.</title>
        <authorList>
            <person name="Klenk H.-P."/>
        </authorList>
    </citation>
    <scope>NUCLEOTIDE SEQUENCE [LARGE SCALE GENOMIC DNA]</scope>
    <source>
        <strain evidence="3 4">DSM 43851</strain>
    </source>
</reference>
<dbReference type="PRINTS" id="PR00633">
    <property type="entry name" value="RCCNDNSATION"/>
</dbReference>
<feature type="region of interest" description="Disordered" evidence="1">
    <location>
        <begin position="23"/>
        <end position="58"/>
    </location>
</feature>
<dbReference type="AlphaFoldDB" id="A0A7W9KMS4"/>
<feature type="signal peptide" evidence="2">
    <location>
        <begin position="1"/>
        <end position="24"/>
    </location>
</feature>
<dbReference type="Pfam" id="PF00415">
    <property type="entry name" value="RCC1"/>
    <property type="match status" value="4"/>
</dbReference>
<dbReference type="RefSeq" id="WP_184866592.1">
    <property type="nucleotide sequence ID" value="NZ_BAAAWY010000019.1"/>
</dbReference>
<name>A0A7W9KMS4_9PSEU</name>
<proteinExistence type="predicted"/>
<evidence type="ECO:0000256" key="1">
    <source>
        <dbReference type="SAM" id="MobiDB-lite"/>
    </source>
</evidence>
<dbReference type="InterPro" id="IPR000408">
    <property type="entry name" value="Reg_chr_condens"/>
</dbReference>
<keyword evidence="2" id="KW-0732">Signal</keyword>
<dbReference type="Proteomes" id="UP000585638">
    <property type="component" value="Unassembled WGS sequence"/>
</dbReference>
<dbReference type="GO" id="GO:0005737">
    <property type="term" value="C:cytoplasm"/>
    <property type="evidence" value="ECO:0007669"/>
    <property type="project" value="TreeGrafter"/>
</dbReference>
<comment type="caution">
    <text evidence="3">The sequence shown here is derived from an EMBL/GenBank/DDBJ whole genome shotgun (WGS) entry which is preliminary data.</text>
</comment>
<organism evidence="3 4">
    <name type="scientific">Kutzneria kofuensis</name>
    <dbReference type="NCBI Taxonomy" id="103725"/>
    <lineage>
        <taxon>Bacteria</taxon>
        <taxon>Bacillati</taxon>
        <taxon>Actinomycetota</taxon>
        <taxon>Actinomycetes</taxon>
        <taxon>Pseudonocardiales</taxon>
        <taxon>Pseudonocardiaceae</taxon>
        <taxon>Kutzneria</taxon>
    </lineage>
</organism>
<dbReference type="InterPro" id="IPR009091">
    <property type="entry name" value="RCC1/BLIP-II"/>
</dbReference>
<evidence type="ECO:0000313" key="4">
    <source>
        <dbReference type="Proteomes" id="UP000585638"/>
    </source>
</evidence>
<dbReference type="Gene3D" id="2.130.10.30">
    <property type="entry name" value="Regulator of chromosome condensation 1/beta-lactamase-inhibitor protein II"/>
    <property type="match status" value="3"/>
</dbReference>
<evidence type="ECO:0000256" key="2">
    <source>
        <dbReference type="SAM" id="SignalP"/>
    </source>
</evidence>
<feature type="chain" id="PRO_5030835939" evidence="2">
    <location>
        <begin position="25"/>
        <end position="736"/>
    </location>
</feature>
<keyword evidence="4" id="KW-1185">Reference proteome</keyword>
<dbReference type="PANTHER" id="PTHR45982:SF1">
    <property type="entry name" value="REGULATOR OF CHROMOSOME CONDENSATION"/>
    <property type="match status" value="1"/>
</dbReference>
<protein>
    <submittedName>
        <fullName evidence="3">Alpha-tubulin suppressor-like RCC1 family protein</fullName>
    </submittedName>
</protein>
<dbReference type="PANTHER" id="PTHR45982">
    <property type="entry name" value="REGULATOR OF CHROMOSOME CONDENSATION"/>
    <property type="match status" value="1"/>
</dbReference>
<dbReference type="EMBL" id="JACHIR010000001">
    <property type="protein sequence ID" value="MBB5894709.1"/>
    <property type="molecule type" value="Genomic_DNA"/>
</dbReference>
<accession>A0A7W9KMS4</accession>
<sequence length="736" mass="74243">MRISAVVACALLAGVTLAPATASAATSPGAGNGFTAVTPTRVLDTRDGSGPVGDDASRPLDLSAAVPADATAVLLNVTAVDATTNTFITVYPDGAPLPITSNVNVVPGRAIPNAVTVELRAGHKVDLYNRNGSVQLVVDLEGYYSPSATTGLTAQNPSRVLDTRNGIGAIRADSTYTLDLSGSVPANATAVVLNLTGTNATTSTFVTAWPHGAPRPGTSSLNVTPGLDTPNGVTVPLGEGRKIDLYNRFGSVDLVADLTGYYAPTSPATFSTVISSRAIDTRTSTPVTGTARSVDLSGVIPPTATAVVLNLTATNPSSNTFVTVAPHGSPKPNASTLNLVAGQTVSNSATVAVSADGQIDLYNAWGTVDVIVDVYAYFAPPFTCTQGCVYGWGSGYLGTRRNVTTPAPTPTPVFGLDHVTIVDSNGGSTLALRSDGTVWAWGGNGFGQLGTNASCALAGPAADVDCHSDVPVRVPGLSNVEAVVAGRHSGYALRFDGTVWQIGTSLRQVPGLSGITAIAGGDTTHYALRNDGTVWAWGANYGGELGIGTANDVPATTPVQVHNLSGVRRISVAPTDDTGSGDTAFAVLADYSVAAWGPDAKAYSTGVATAGPAYEPVPVPGLSNIDSTSGTHARGNNGTVLSWGRNDAGQLGNGTTGFDLQATPVPASIGPVIALATHVPGAVRGDGTAWTWGDNTFGQLGNGTVGGAVATPAPVVGLTSISALTGSDTQGFALQR</sequence>
<dbReference type="PROSITE" id="PS50012">
    <property type="entry name" value="RCC1_3"/>
    <property type="match status" value="3"/>
</dbReference>
<gene>
    <name evidence="3" type="ORF">BJ998_005905</name>
</gene>